<feature type="region of interest" description="Disordered" evidence="1">
    <location>
        <begin position="20"/>
        <end position="63"/>
    </location>
</feature>
<accession>A0ABT6JDL7</accession>
<feature type="compositionally biased region" description="Basic residues" evidence="1">
    <location>
        <begin position="21"/>
        <end position="40"/>
    </location>
</feature>
<dbReference type="EMBL" id="JARXRM010000045">
    <property type="protein sequence ID" value="MDH5824675.1"/>
    <property type="molecule type" value="Genomic_DNA"/>
</dbReference>
<evidence type="ECO:0000256" key="1">
    <source>
        <dbReference type="SAM" id="MobiDB-lite"/>
    </source>
</evidence>
<keyword evidence="3" id="KW-1185">Reference proteome</keyword>
<feature type="compositionally biased region" description="Basic and acidic residues" evidence="1">
    <location>
        <begin position="89"/>
        <end position="106"/>
    </location>
</feature>
<name>A0ABT6JDL7_9GAMM</name>
<feature type="region of interest" description="Disordered" evidence="1">
    <location>
        <begin position="89"/>
        <end position="114"/>
    </location>
</feature>
<organism evidence="2 3">
    <name type="scientific">Luteimonas endophytica</name>
    <dbReference type="NCBI Taxonomy" id="3042023"/>
    <lineage>
        <taxon>Bacteria</taxon>
        <taxon>Pseudomonadati</taxon>
        <taxon>Pseudomonadota</taxon>
        <taxon>Gammaproteobacteria</taxon>
        <taxon>Lysobacterales</taxon>
        <taxon>Lysobacteraceae</taxon>
        <taxon>Luteimonas</taxon>
    </lineage>
</organism>
<evidence type="ECO:0000313" key="2">
    <source>
        <dbReference type="EMBL" id="MDH5824675.1"/>
    </source>
</evidence>
<proteinExistence type="predicted"/>
<gene>
    <name evidence="2" type="ORF">QFW77_17020</name>
</gene>
<reference evidence="2 3" key="1">
    <citation type="submission" date="2023-04" db="EMBL/GenBank/DDBJ databases">
        <title>Luteimonas endophyticus RD2P54.</title>
        <authorList>
            <person name="Sun J.-Q."/>
        </authorList>
    </citation>
    <scope>NUCLEOTIDE SEQUENCE [LARGE SCALE GENOMIC DNA]</scope>
    <source>
        <strain evidence="2 3">RD2P54</strain>
    </source>
</reference>
<comment type="caution">
    <text evidence="2">The sequence shown here is derived from an EMBL/GenBank/DDBJ whole genome shotgun (WGS) entry which is preliminary data.</text>
</comment>
<sequence>MLDPFEAMGLHVGDPDALQCRSRHRAHQGLPFRRRQRRTRQLVDQQQARGRAPRQLGGDRPPVLDGAGIAGIATHVGAQQAAGLTLQVDREASAHRRSRVRCERRSPPAHRFCH</sequence>
<dbReference type="Proteomes" id="UP001156940">
    <property type="component" value="Unassembled WGS sequence"/>
</dbReference>
<protein>
    <submittedName>
        <fullName evidence="2">Uncharacterized protein</fullName>
    </submittedName>
</protein>
<evidence type="ECO:0000313" key="3">
    <source>
        <dbReference type="Proteomes" id="UP001156940"/>
    </source>
</evidence>
<dbReference type="RefSeq" id="WP_280576002.1">
    <property type="nucleotide sequence ID" value="NZ_JARXRM010000045.1"/>
</dbReference>